<dbReference type="AlphaFoldDB" id="A0A6H5IEM0"/>
<accession>A0A6H5IEM0</accession>
<reference evidence="3 4" key="1">
    <citation type="submission" date="2020-02" db="EMBL/GenBank/DDBJ databases">
        <authorList>
            <person name="Ferguson B K."/>
        </authorList>
    </citation>
    <scope>NUCLEOTIDE SEQUENCE [LARGE SCALE GENOMIC DNA]</scope>
</reference>
<evidence type="ECO:0000313" key="3">
    <source>
        <dbReference type="EMBL" id="CAB0036537.1"/>
    </source>
</evidence>
<protein>
    <submittedName>
        <fullName evidence="3">Uncharacterized protein</fullName>
    </submittedName>
</protein>
<feature type="transmembrane region" description="Helical" evidence="2">
    <location>
        <begin position="101"/>
        <end position="120"/>
    </location>
</feature>
<evidence type="ECO:0000256" key="1">
    <source>
        <dbReference type="SAM" id="MobiDB-lite"/>
    </source>
</evidence>
<dbReference type="Proteomes" id="UP000479190">
    <property type="component" value="Unassembled WGS sequence"/>
</dbReference>
<name>A0A6H5IEM0_9HYME</name>
<gene>
    <name evidence="3" type="ORF">TBRA_LOCUS8401</name>
</gene>
<feature type="region of interest" description="Disordered" evidence="1">
    <location>
        <begin position="26"/>
        <end position="59"/>
    </location>
</feature>
<sequence length="443" mass="51665">MHDTSEDRFNPHQQQHHLRAQVANNSNKSNGTAAHQANGAHHHHHHQHHPPSKGSTRMACEKASRKLRATLLKAARIGVTTNELARLPSAKKIVSQRDHDWKLAVLLLLMFGGGVIVALVCTTSRGCSKIEDIGCERKFWIGRGRHCEFEIHVGGCVMKAQKSRGVHECTQFRVYAYYSFGGVHRAAALRIDEEHQRQLYIHCSNFDSLEARKRRLITYVPRMLKHELCSRACVDHRKAHFVWVKKVKAAVEAAGQRWHRVTHIFARDKLSGVERHTDRFCPDKVTTESLMHVFLADLHSHAYVHATLKIPKRYLSRKYRLPSFFSFPSYTYTRLRRLYINIKSSEHLHMHVQSFRSASYVANRRIVMCFRHFRNYEMQNWHSGIYIEIYTRTSRGRRRNKQFLGKHVRSFRKELLRLTTRSISASPYHPRLCICECSQGNHF</sequence>
<dbReference type="OrthoDB" id="7673081at2759"/>
<proteinExistence type="predicted"/>
<keyword evidence="2" id="KW-0472">Membrane</keyword>
<dbReference type="EMBL" id="CADCXV010000820">
    <property type="protein sequence ID" value="CAB0036537.1"/>
    <property type="molecule type" value="Genomic_DNA"/>
</dbReference>
<keyword evidence="2" id="KW-1133">Transmembrane helix</keyword>
<keyword evidence="2" id="KW-0812">Transmembrane</keyword>
<feature type="compositionally biased region" description="Basic residues" evidence="1">
    <location>
        <begin position="40"/>
        <end position="51"/>
    </location>
</feature>
<evidence type="ECO:0000313" key="4">
    <source>
        <dbReference type="Proteomes" id="UP000479190"/>
    </source>
</evidence>
<evidence type="ECO:0000256" key="2">
    <source>
        <dbReference type="SAM" id="Phobius"/>
    </source>
</evidence>
<keyword evidence="4" id="KW-1185">Reference proteome</keyword>
<organism evidence="3 4">
    <name type="scientific">Trichogramma brassicae</name>
    <dbReference type="NCBI Taxonomy" id="86971"/>
    <lineage>
        <taxon>Eukaryota</taxon>
        <taxon>Metazoa</taxon>
        <taxon>Ecdysozoa</taxon>
        <taxon>Arthropoda</taxon>
        <taxon>Hexapoda</taxon>
        <taxon>Insecta</taxon>
        <taxon>Pterygota</taxon>
        <taxon>Neoptera</taxon>
        <taxon>Endopterygota</taxon>
        <taxon>Hymenoptera</taxon>
        <taxon>Apocrita</taxon>
        <taxon>Proctotrupomorpha</taxon>
        <taxon>Chalcidoidea</taxon>
        <taxon>Trichogrammatidae</taxon>
        <taxon>Trichogramma</taxon>
    </lineage>
</organism>